<dbReference type="InterPro" id="IPR029068">
    <property type="entry name" value="Glyas_Bleomycin-R_OHBP_Dase"/>
</dbReference>
<proteinExistence type="predicted"/>
<keyword evidence="4" id="KW-1185">Reference proteome</keyword>
<organism evidence="3 4">
    <name type="scientific">Streptomyces radiopugnans</name>
    <dbReference type="NCBI Taxonomy" id="403935"/>
    <lineage>
        <taxon>Bacteria</taxon>
        <taxon>Bacillati</taxon>
        <taxon>Actinomycetota</taxon>
        <taxon>Actinomycetes</taxon>
        <taxon>Kitasatosporales</taxon>
        <taxon>Streptomycetaceae</taxon>
        <taxon>Streptomyces</taxon>
    </lineage>
</organism>
<gene>
    <name evidence="3" type="ORF">SAMN05216481_1114</name>
</gene>
<feature type="domain" description="DUF3592" evidence="2">
    <location>
        <begin position="47"/>
        <end position="105"/>
    </location>
</feature>
<dbReference type="RefSeq" id="WP_093661099.1">
    <property type="nucleotide sequence ID" value="NZ_FOET01000011.1"/>
</dbReference>
<reference evidence="3 4" key="1">
    <citation type="submission" date="2016-10" db="EMBL/GenBank/DDBJ databases">
        <authorList>
            <person name="de Groot N.N."/>
        </authorList>
    </citation>
    <scope>NUCLEOTIDE SEQUENCE [LARGE SCALE GENOMIC DNA]</scope>
    <source>
        <strain evidence="3 4">CGMCC 4.3519</strain>
    </source>
</reference>
<dbReference type="SUPFAM" id="SSF54593">
    <property type="entry name" value="Glyoxalase/Bleomycin resistance protein/Dihydroxybiphenyl dioxygenase"/>
    <property type="match status" value="1"/>
</dbReference>
<dbReference type="Pfam" id="PF12158">
    <property type="entry name" value="DUF3592"/>
    <property type="match status" value="1"/>
</dbReference>
<feature type="transmembrane region" description="Helical" evidence="1">
    <location>
        <begin position="111"/>
        <end position="133"/>
    </location>
</feature>
<keyword evidence="1" id="KW-0472">Membrane</keyword>
<dbReference type="STRING" id="403935.SAMN05216481_1114"/>
<evidence type="ECO:0000313" key="3">
    <source>
        <dbReference type="EMBL" id="SEQ60498.1"/>
    </source>
</evidence>
<sequence>MEVPGGERLFLALAAALFGALAVRGAVRLLAVARALRAGARAEAECVRVSRASRPTGTDLYHFAFRTPDGRPVEFEEYVSGVRVGDRVPVRYDPARPGRATVAGPGRLLPVVMPAVLAAGCGAAAVLLALAFAMTL</sequence>
<protein>
    <recommendedName>
        <fullName evidence="2">DUF3592 domain-containing protein</fullName>
    </recommendedName>
</protein>
<accession>A0A1H9HDY5</accession>
<evidence type="ECO:0000313" key="4">
    <source>
        <dbReference type="Proteomes" id="UP000199055"/>
    </source>
</evidence>
<dbReference type="InterPro" id="IPR021994">
    <property type="entry name" value="DUF3592"/>
</dbReference>
<evidence type="ECO:0000256" key="1">
    <source>
        <dbReference type="SAM" id="Phobius"/>
    </source>
</evidence>
<name>A0A1H9HDY5_9ACTN</name>
<keyword evidence="1" id="KW-1133">Transmembrane helix</keyword>
<dbReference type="EMBL" id="FOET01000011">
    <property type="protein sequence ID" value="SEQ60498.1"/>
    <property type="molecule type" value="Genomic_DNA"/>
</dbReference>
<evidence type="ECO:0000259" key="2">
    <source>
        <dbReference type="Pfam" id="PF12158"/>
    </source>
</evidence>
<keyword evidence="1" id="KW-0812">Transmembrane</keyword>
<dbReference type="Proteomes" id="UP000199055">
    <property type="component" value="Unassembled WGS sequence"/>
</dbReference>
<dbReference type="AlphaFoldDB" id="A0A1H9HDY5"/>